<organism evidence="1 2">
    <name type="scientific">Arabidopsis thaliana x Arabidopsis arenosa</name>
    <dbReference type="NCBI Taxonomy" id="1240361"/>
    <lineage>
        <taxon>Eukaryota</taxon>
        <taxon>Viridiplantae</taxon>
        <taxon>Streptophyta</taxon>
        <taxon>Embryophyta</taxon>
        <taxon>Tracheophyta</taxon>
        <taxon>Spermatophyta</taxon>
        <taxon>Magnoliopsida</taxon>
        <taxon>eudicotyledons</taxon>
        <taxon>Gunneridae</taxon>
        <taxon>Pentapetalae</taxon>
        <taxon>rosids</taxon>
        <taxon>malvids</taxon>
        <taxon>Brassicales</taxon>
        <taxon>Brassicaceae</taxon>
        <taxon>Camelineae</taxon>
        <taxon>Arabidopsis</taxon>
    </lineage>
</organism>
<proteinExistence type="predicted"/>
<protein>
    <submittedName>
        <fullName evidence="1">Uncharacterized protein</fullName>
    </submittedName>
</protein>
<name>A0A8T2DZA7_9BRAS</name>
<dbReference type="Proteomes" id="UP000694240">
    <property type="component" value="Chromosome 4"/>
</dbReference>
<sequence length="56" mass="6576">MYLHRLNHKVKVVVSILKPMMISVRINIYSNQIFFISTSKSQFLLSPIKPFSRINP</sequence>
<keyword evidence="2" id="KW-1185">Reference proteome</keyword>
<evidence type="ECO:0000313" key="2">
    <source>
        <dbReference type="Proteomes" id="UP000694240"/>
    </source>
</evidence>
<dbReference type="AlphaFoldDB" id="A0A8T2DZA7"/>
<reference evidence="1 2" key="1">
    <citation type="submission" date="2020-12" db="EMBL/GenBank/DDBJ databases">
        <title>Concerted genomic and epigenomic changes stabilize Arabidopsis allopolyploids.</title>
        <authorList>
            <person name="Chen Z."/>
        </authorList>
    </citation>
    <scope>NUCLEOTIDE SEQUENCE [LARGE SCALE GENOMIC DNA]</scope>
    <source>
        <strain evidence="1">Allo738</strain>
        <tissue evidence="1">Leaf</tissue>
    </source>
</reference>
<dbReference type="EMBL" id="JAEFBK010000004">
    <property type="protein sequence ID" value="KAG7615423.1"/>
    <property type="molecule type" value="Genomic_DNA"/>
</dbReference>
<evidence type="ECO:0000313" key="1">
    <source>
        <dbReference type="EMBL" id="KAG7615423.1"/>
    </source>
</evidence>
<accession>A0A8T2DZA7</accession>
<gene>
    <name evidence="1" type="ORF">ISN45_At04g009810</name>
</gene>
<comment type="caution">
    <text evidence="1">The sequence shown here is derived from an EMBL/GenBank/DDBJ whole genome shotgun (WGS) entry which is preliminary data.</text>
</comment>